<protein>
    <submittedName>
        <fullName evidence="2">Uncharacterized protein</fullName>
    </submittedName>
</protein>
<comment type="caution">
    <text evidence="2">The sequence shown here is derived from an EMBL/GenBank/DDBJ whole genome shotgun (WGS) entry which is preliminary data.</text>
</comment>
<accession>A0ABN9PHY1</accession>
<keyword evidence="3" id="KW-1185">Reference proteome</keyword>
<name>A0ABN9PHY1_9DINO</name>
<proteinExistence type="predicted"/>
<sequence>MVSVKSMAGVVSTGFLDWVGSDSMPPATALQTWLSEGSPAAAVNPQNSGEQLSNPDEQDNLAQQAPSGDEAAKLGVERASTLTVPEGDDGGGTGSSSPRPSVVSSKRSGEGLQDRIASNPDNPQIRVQALINGDWVDSSQREVKQISYHLAAGESKFTVAARGTLYVVDFSNPEGATQTNPATGRVRQLRVLETAEDSESSFPEAGDRQAGGSAGPPRRQESSDAAAALQRRYGPQSKRGAAPQYQLGVLEHNPHARECFAKLAANEEALCDEWAAFYHSYSFAALVYEVHAAVAAVLFRFRSEFASLPRLLAGEFATMPNAKALLDRFNREFASSSKDHHPAFRKVAISAMCSLVALGPEASTPVVFVSGYSEKDLNFLSVLEGLLISCYVPKSKVKKLASSIIALSEQHGLDVSQFGGKPCESRNAGHLLQIFIKRKLVDQLAYASQPYGLLDPDRHPLSDWVNGDVNANYGQVRVLAHPKLFMSAKSVRMFVVSADPVFHRSRQKFQEELTKLLDVILGDPALRLRAATGIWGGKLPPWWTSEDQRAHRPAPKAPADGQRPPSRAAPPEKRRAGPLPPTS</sequence>
<dbReference type="EMBL" id="CAUYUJ010000783">
    <property type="protein sequence ID" value="CAK0792547.1"/>
    <property type="molecule type" value="Genomic_DNA"/>
</dbReference>
<reference evidence="2" key="1">
    <citation type="submission" date="2023-10" db="EMBL/GenBank/DDBJ databases">
        <authorList>
            <person name="Chen Y."/>
            <person name="Shah S."/>
            <person name="Dougan E. K."/>
            <person name="Thang M."/>
            <person name="Chan C."/>
        </authorList>
    </citation>
    <scope>NUCLEOTIDE SEQUENCE [LARGE SCALE GENOMIC DNA]</scope>
</reference>
<dbReference type="Proteomes" id="UP001189429">
    <property type="component" value="Unassembled WGS sequence"/>
</dbReference>
<organism evidence="2 3">
    <name type="scientific">Prorocentrum cordatum</name>
    <dbReference type="NCBI Taxonomy" id="2364126"/>
    <lineage>
        <taxon>Eukaryota</taxon>
        <taxon>Sar</taxon>
        <taxon>Alveolata</taxon>
        <taxon>Dinophyceae</taxon>
        <taxon>Prorocentrales</taxon>
        <taxon>Prorocentraceae</taxon>
        <taxon>Prorocentrum</taxon>
    </lineage>
</organism>
<feature type="region of interest" description="Disordered" evidence="1">
    <location>
        <begin position="35"/>
        <end position="124"/>
    </location>
</feature>
<feature type="compositionally biased region" description="Low complexity" evidence="1">
    <location>
        <begin position="95"/>
        <end position="106"/>
    </location>
</feature>
<feature type="region of interest" description="Disordered" evidence="1">
    <location>
        <begin position="544"/>
        <end position="583"/>
    </location>
</feature>
<feature type="region of interest" description="Disordered" evidence="1">
    <location>
        <begin position="194"/>
        <end position="240"/>
    </location>
</feature>
<gene>
    <name evidence="2" type="ORF">PCOR1329_LOCUS3096</name>
</gene>
<evidence type="ECO:0000313" key="3">
    <source>
        <dbReference type="Proteomes" id="UP001189429"/>
    </source>
</evidence>
<evidence type="ECO:0000313" key="2">
    <source>
        <dbReference type="EMBL" id="CAK0792547.1"/>
    </source>
</evidence>
<evidence type="ECO:0000256" key="1">
    <source>
        <dbReference type="SAM" id="MobiDB-lite"/>
    </source>
</evidence>
<feature type="compositionally biased region" description="Polar residues" evidence="1">
    <location>
        <begin position="44"/>
        <end position="66"/>
    </location>
</feature>